<dbReference type="Proteomes" id="UP000198784">
    <property type="component" value="Unassembled WGS sequence"/>
</dbReference>
<dbReference type="STRING" id="289003.SAMN05216190_112113"/>
<gene>
    <name evidence="1" type="ORF">SAMN05216190_112113</name>
</gene>
<protein>
    <submittedName>
        <fullName evidence="1">Phosphoribosyl-AMP cyclohydrolase</fullName>
    </submittedName>
</protein>
<proteinExistence type="predicted"/>
<reference evidence="2" key="1">
    <citation type="submission" date="2016-10" db="EMBL/GenBank/DDBJ databases">
        <authorList>
            <person name="Varghese N."/>
            <person name="Submissions S."/>
        </authorList>
    </citation>
    <scope>NUCLEOTIDE SEQUENCE [LARGE SCALE GENOMIC DNA]</scope>
    <source>
        <strain evidence="2">DSM 17834</strain>
    </source>
</reference>
<evidence type="ECO:0000313" key="1">
    <source>
        <dbReference type="EMBL" id="SFP54561.1"/>
    </source>
</evidence>
<name>A0A1I5R8A9_9PSED</name>
<organism evidence="1 2">
    <name type="scientific">Pseudomonas borbori</name>
    <dbReference type="NCBI Taxonomy" id="289003"/>
    <lineage>
        <taxon>Bacteria</taxon>
        <taxon>Pseudomonadati</taxon>
        <taxon>Pseudomonadota</taxon>
        <taxon>Gammaproteobacteria</taxon>
        <taxon>Pseudomonadales</taxon>
        <taxon>Pseudomonadaceae</taxon>
        <taxon>Pseudomonas</taxon>
    </lineage>
</organism>
<sequence length="53" mass="5903">MNLWLQLEHAGLGDSRPLSEALDAVPWNADGLIAAIAQQHDSGDPRRRGRRNR</sequence>
<keyword evidence="2" id="KW-1185">Reference proteome</keyword>
<accession>A0A1I5R8A9</accession>
<evidence type="ECO:0000313" key="2">
    <source>
        <dbReference type="Proteomes" id="UP000198784"/>
    </source>
</evidence>
<keyword evidence="1" id="KW-0378">Hydrolase</keyword>
<dbReference type="EMBL" id="FOWX01000012">
    <property type="protein sequence ID" value="SFP54561.1"/>
    <property type="molecule type" value="Genomic_DNA"/>
</dbReference>
<dbReference type="AlphaFoldDB" id="A0A1I5R8A9"/>
<dbReference type="GO" id="GO:0016787">
    <property type="term" value="F:hydrolase activity"/>
    <property type="evidence" value="ECO:0007669"/>
    <property type="project" value="UniProtKB-KW"/>
</dbReference>